<sequence length="52" mass="5773">MRDGQYGSGKLIDVTAVSLRKLHEMDSAALRDVLTACLTDDKEQMARFQSSI</sequence>
<reference evidence="1 2" key="1">
    <citation type="submission" date="2024-09" db="EMBL/GenBank/DDBJ databases">
        <authorList>
            <person name="Sun Q."/>
            <person name="Mori K."/>
        </authorList>
    </citation>
    <scope>NUCLEOTIDE SEQUENCE [LARGE SCALE GENOMIC DNA]</scope>
    <source>
        <strain evidence="1 2">JCM 3143</strain>
    </source>
</reference>
<protein>
    <recommendedName>
        <fullName evidence="3">FXSXX-COOH protein</fullName>
    </recommendedName>
</protein>
<evidence type="ECO:0008006" key="3">
    <source>
        <dbReference type="Google" id="ProtNLM"/>
    </source>
</evidence>
<evidence type="ECO:0000313" key="2">
    <source>
        <dbReference type="Proteomes" id="UP001589532"/>
    </source>
</evidence>
<dbReference type="Proteomes" id="UP001589532">
    <property type="component" value="Unassembled WGS sequence"/>
</dbReference>
<organism evidence="1 2">
    <name type="scientific">Nonomuraea helvata</name>
    <dbReference type="NCBI Taxonomy" id="37484"/>
    <lineage>
        <taxon>Bacteria</taxon>
        <taxon>Bacillati</taxon>
        <taxon>Actinomycetota</taxon>
        <taxon>Actinomycetes</taxon>
        <taxon>Streptosporangiales</taxon>
        <taxon>Streptosporangiaceae</taxon>
        <taxon>Nonomuraea</taxon>
    </lineage>
</organism>
<name>A0ABV5RPV0_9ACTN</name>
<keyword evidence="2" id="KW-1185">Reference proteome</keyword>
<proteinExistence type="predicted"/>
<dbReference type="EMBL" id="JBHMBW010000001">
    <property type="protein sequence ID" value="MFB9621451.1"/>
    <property type="molecule type" value="Genomic_DNA"/>
</dbReference>
<evidence type="ECO:0000313" key="1">
    <source>
        <dbReference type="EMBL" id="MFB9621451.1"/>
    </source>
</evidence>
<comment type="caution">
    <text evidence="1">The sequence shown here is derived from an EMBL/GenBank/DDBJ whole genome shotgun (WGS) entry which is preliminary data.</text>
</comment>
<gene>
    <name evidence="1" type="ORF">ACFFSA_00010</name>
</gene>
<dbReference type="RefSeq" id="WP_378520691.1">
    <property type="nucleotide sequence ID" value="NZ_JBHMBW010000001.1"/>
</dbReference>
<accession>A0ABV5RPV0</accession>